<dbReference type="PROSITE" id="PS50862">
    <property type="entry name" value="AA_TRNA_LIGASE_II"/>
    <property type="match status" value="1"/>
</dbReference>
<keyword evidence="3 10" id="KW-0436">Ligase</keyword>
<evidence type="ECO:0000256" key="7">
    <source>
        <dbReference type="ARBA" id="ARBA00023146"/>
    </source>
</evidence>
<dbReference type="InterPro" id="IPR002312">
    <property type="entry name" value="Asp/Asn-tRNA-synth_IIb"/>
</dbReference>
<dbReference type="Proteomes" id="UP000504635">
    <property type="component" value="Unplaced"/>
</dbReference>
<proteinExistence type="inferred from homology"/>
<accession>A0A6J2Y5N3</accession>
<dbReference type="CTD" id="36909"/>
<dbReference type="PANTHER" id="PTHR22594">
    <property type="entry name" value="ASPARTYL/LYSYL-TRNA SYNTHETASE"/>
    <property type="match status" value="1"/>
</dbReference>
<dbReference type="EC" id="6.1.1.22" evidence="2"/>
<feature type="domain" description="Aminoacyl-transfer RNA synthetases class-II family profile" evidence="8">
    <location>
        <begin position="154"/>
        <end position="450"/>
    </location>
</feature>
<protein>
    <recommendedName>
        <fullName evidence="2">asparagine--tRNA ligase</fullName>
        <ecNumber evidence="2">6.1.1.22</ecNumber>
    </recommendedName>
</protein>
<dbReference type="GO" id="GO:0004816">
    <property type="term" value="F:asparagine-tRNA ligase activity"/>
    <property type="evidence" value="ECO:0007669"/>
    <property type="project" value="UniProtKB-EC"/>
</dbReference>
<evidence type="ECO:0000256" key="5">
    <source>
        <dbReference type="ARBA" id="ARBA00022840"/>
    </source>
</evidence>
<sequence length="460" mass="52726">MLNTVLNVKPVFLRRFCSYKSISNVLKASQIGEEISIQGWVKSVRKQKNVTFCDINDGSTVKHLQVVLQDKSNIKITVGSSVQAFGTVCKSPKGVNEIEAKNITVIGECDIEKGYPFAPRKQYAPEYIREYLHLRPKTKKFSSVLRVRHGATLAFHNYLDRNGYVCVQTPILTSNDCEGAGEVFKVVPDNNNLLKSMAKENVNIEDAYFDKKSFLTVSGQLHLETAAHALKQVYCFGPAFRAENSQSRHHLSEFYMLELEKAFLTSLDNLLEITEDLIKGVTKHLLDRYTDDIYVCTENKHNFSWVDKKFKVLTYFEAADIVTNKLSKPLKYKGAFSKEHELALTEYFENIPVFVINWPKLEKPFYMKEIEDSNVAAFDLLVPQIGELVGGSLREDNYEKLQSRLPPNHYLDWYLDLRKFGNVPTGGFGLGFERYIQFILGMHNIKDSIPFPRWPHNCDF</sequence>
<comment type="similarity">
    <text evidence="1">Belongs to the class-II aminoacyl-tRNA synthetase family.</text>
</comment>
<dbReference type="SUPFAM" id="SSF50249">
    <property type="entry name" value="Nucleic acid-binding proteins"/>
    <property type="match status" value="1"/>
</dbReference>
<dbReference type="FunCoup" id="A0A6J2Y5N3">
    <property type="interactions" value="1231"/>
</dbReference>
<gene>
    <name evidence="10" type="primary">LOC115884006</name>
</gene>
<dbReference type="InterPro" id="IPR045864">
    <property type="entry name" value="aa-tRNA-synth_II/BPL/LPL"/>
</dbReference>
<dbReference type="OrthoDB" id="360585at2759"/>
<dbReference type="InParanoid" id="A0A6J2Y5N3"/>
<evidence type="ECO:0000259" key="8">
    <source>
        <dbReference type="PROSITE" id="PS50862"/>
    </source>
</evidence>
<dbReference type="Gene3D" id="2.40.50.140">
    <property type="entry name" value="Nucleic acid-binding proteins"/>
    <property type="match status" value="1"/>
</dbReference>
<dbReference type="SUPFAM" id="SSF55681">
    <property type="entry name" value="Class II aaRS and biotin synthetases"/>
    <property type="match status" value="1"/>
</dbReference>
<dbReference type="GO" id="GO:0003676">
    <property type="term" value="F:nucleic acid binding"/>
    <property type="evidence" value="ECO:0007669"/>
    <property type="project" value="InterPro"/>
</dbReference>
<dbReference type="AlphaFoldDB" id="A0A6J2Y5N3"/>
<dbReference type="GO" id="GO:0005524">
    <property type="term" value="F:ATP binding"/>
    <property type="evidence" value="ECO:0007669"/>
    <property type="project" value="UniProtKB-KW"/>
</dbReference>
<dbReference type="KEGG" id="soy:115884006"/>
<name>A0A6J2Y5N3_SITOR</name>
<evidence type="ECO:0000256" key="1">
    <source>
        <dbReference type="ARBA" id="ARBA00008226"/>
    </source>
</evidence>
<evidence type="ECO:0000256" key="6">
    <source>
        <dbReference type="ARBA" id="ARBA00022917"/>
    </source>
</evidence>
<dbReference type="CDD" id="cd00776">
    <property type="entry name" value="AsxRS_core"/>
    <property type="match status" value="1"/>
</dbReference>
<keyword evidence="4" id="KW-0547">Nucleotide-binding</keyword>
<keyword evidence="9" id="KW-1185">Reference proteome</keyword>
<dbReference type="PRINTS" id="PR01042">
    <property type="entry name" value="TRNASYNTHASP"/>
</dbReference>
<keyword evidence="7" id="KW-0030">Aminoacyl-tRNA synthetase</keyword>
<keyword evidence="5" id="KW-0067">ATP-binding</keyword>
<dbReference type="Pfam" id="PF01336">
    <property type="entry name" value="tRNA_anti-codon"/>
    <property type="match status" value="1"/>
</dbReference>
<dbReference type="Gene3D" id="3.30.930.10">
    <property type="entry name" value="Bira Bifunctional Protein, Domain 2"/>
    <property type="match status" value="1"/>
</dbReference>
<dbReference type="GO" id="GO:0006421">
    <property type="term" value="P:asparaginyl-tRNA aminoacylation"/>
    <property type="evidence" value="ECO:0007669"/>
    <property type="project" value="InterPro"/>
</dbReference>
<organism evidence="9 10">
    <name type="scientific">Sitophilus oryzae</name>
    <name type="common">Rice weevil</name>
    <name type="synonym">Curculio oryzae</name>
    <dbReference type="NCBI Taxonomy" id="7048"/>
    <lineage>
        <taxon>Eukaryota</taxon>
        <taxon>Metazoa</taxon>
        <taxon>Ecdysozoa</taxon>
        <taxon>Arthropoda</taxon>
        <taxon>Hexapoda</taxon>
        <taxon>Insecta</taxon>
        <taxon>Pterygota</taxon>
        <taxon>Neoptera</taxon>
        <taxon>Endopterygota</taxon>
        <taxon>Coleoptera</taxon>
        <taxon>Polyphaga</taxon>
        <taxon>Cucujiformia</taxon>
        <taxon>Curculionidae</taxon>
        <taxon>Dryophthorinae</taxon>
        <taxon>Sitophilus</taxon>
    </lineage>
</organism>
<dbReference type="InterPro" id="IPR004364">
    <property type="entry name" value="Aa-tRNA-synt_II"/>
</dbReference>
<evidence type="ECO:0000256" key="4">
    <source>
        <dbReference type="ARBA" id="ARBA00022741"/>
    </source>
</evidence>
<dbReference type="NCBIfam" id="NF003037">
    <property type="entry name" value="PRK03932.1"/>
    <property type="match status" value="1"/>
</dbReference>
<evidence type="ECO:0000313" key="10">
    <source>
        <dbReference type="RefSeq" id="XP_030758300.1"/>
    </source>
</evidence>
<evidence type="ECO:0000256" key="3">
    <source>
        <dbReference type="ARBA" id="ARBA00022598"/>
    </source>
</evidence>
<evidence type="ECO:0000313" key="9">
    <source>
        <dbReference type="Proteomes" id="UP000504635"/>
    </source>
</evidence>
<dbReference type="InterPro" id="IPR006195">
    <property type="entry name" value="aa-tRNA-synth_II"/>
</dbReference>
<dbReference type="PANTHER" id="PTHR22594:SF34">
    <property type="entry name" value="ASPARAGINE--TRNA LIGASE, MITOCHONDRIAL-RELATED"/>
    <property type="match status" value="1"/>
</dbReference>
<dbReference type="GO" id="GO:0005739">
    <property type="term" value="C:mitochondrion"/>
    <property type="evidence" value="ECO:0007669"/>
    <property type="project" value="TreeGrafter"/>
</dbReference>
<dbReference type="InterPro" id="IPR004365">
    <property type="entry name" value="NA-bd_OB_tRNA"/>
</dbReference>
<dbReference type="InterPro" id="IPR012340">
    <property type="entry name" value="NA-bd_OB-fold"/>
</dbReference>
<keyword evidence="6" id="KW-0648">Protein biosynthesis</keyword>
<dbReference type="RefSeq" id="XP_030758300.1">
    <property type="nucleotide sequence ID" value="XM_030902440.1"/>
</dbReference>
<reference evidence="10" key="1">
    <citation type="submission" date="2025-08" db="UniProtKB">
        <authorList>
            <consortium name="RefSeq"/>
        </authorList>
    </citation>
    <scope>IDENTIFICATION</scope>
    <source>
        <tissue evidence="10">Gonads</tissue>
    </source>
</reference>
<dbReference type="Pfam" id="PF00152">
    <property type="entry name" value="tRNA-synt_2"/>
    <property type="match status" value="1"/>
</dbReference>
<dbReference type="NCBIfam" id="TIGR00457">
    <property type="entry name" value="asnS"/>
    <property type="match status" value="1"/>
</dbReference>
<dbReference type="CDD" id="cd04318">
    <property type="entry name" value="EcAsnRS_like_N"/>
    <property type="match status" value="1"/>
</dbReference>
<dbReference type="GeneID" id="115884006"/>
<evidence type="ECO:0000256" key="2">
    <source>
        <dbReference type="ARBA" id="ARBA00012816"/>
    </source>
</evidence>
<dbReference type="InterPro" id="IPR004522">
    <property type="entry name" value="Asn-tRNA-ligase"/>
</dbReference>